<dbReference type="EMBL" id="MBTG01000014">
    <property type="protein sequence ID" value="OPH56991.1"/>
    <property type="molecule type" value="Genomic_DNA"/>
</dbReference>
<dbReference type="Pfam" id="PF01337">
    <property type="entry name" value="Barstar"/>
    <property type="match status" value="1"/>
</dbReference>
<dbReference type="SUPFAM" id="SSF52038">
    <property type="entry name" value="Barstar-related"/>
    <property type="match status" value="1"/>
</dbReference>
<proteinExistence type="inferred from homology"/>
<comment type="caution">
    <text evidence="3">The sequence shown here is derived from an EMBL/GenBank/DDBJ whole genome shotgun (WGS) entry which is preliminary data.</text>
</comment>
<reference evidence="4" key="1">
    <citation type="submission" date="2016-07" db="EMBL/GenBank/DDBJ databases">
        <authorList>
            <person name="Florea S."/>
            <person name="Webb J.S."/>
            <person name="Jaromczyk J."/>
            <person name="Schardl C.L."/>
        </authorList>
    </citation>
    <scope>NUCLEOTIDE SEQUENCE [LARGE SCALE GENOMIC DNA]</scope>
    <source>
        <strain evidence="4">CY1</strain>
    </source>
</reference>
<feature type="domain" description="Barstar (barnase inhibitor)" evidence="2">
    <location>
        <begin position="154"/>
        <end position="214"/>
    </location>
</feature>
<evidence type="ECO:0000259" key="2">
    <source>
        <dbReference type="Pfam" id="PF01337"/>
    </source>
</evidence>
<protein>
    <recommendedName>
        <fullName evidence="2">Barstar (barnase inhibitor) domain-containing protein</fullName>
    </recommendedName>
</protein>
<evidence type="ECO:0000256" key="1">
    <source>
        <dbReference type="ARBA" id="ARBA00006845"/>
    </source>
</evidence>
<dbReference type="Proteomes" id="UP000190626">
    <property type="component" value="Unassembled WGS sequence"/>
</dbReference>
<comment type="similarity">
    <text evidence="1">Belongs to the barstar family.</text>
</comment>
<name>A0A1V4HK66_9BACL</name>
<organism evidence="3 4">
    <name type="scientific">Paenibacillus ferrarius</name>
    <dbReference type="NCBI Taxonomy" id="1469647"/>
    <lineage>
        <taxon>Bacteria</taxon>
        <taxon>Bacillati</taxon>
        <taxon>Bacillota</taxon>
        <taxon>Bacilli</taxon>
        <taxon>Bacillales</taxon>
        <taxon>Paenibacillaceae</taxon>
        <taxon>Paenibacillus</taxon>
    </lineage>
</organism>
<dbReference type="RefSeq" id="WP_079413981.1">
    <property type="nucleotide sequence ID" value="NZ_MBTG01000014.1"/>
</dbReference>
<dbReference type="OrthoDB" id="8859549at2"/>
<gene>
    <name evidence="3" type="ORF">BC351_26655</name>
</gene>
<dbReference type="STRING" id="1469647.BC351_26655"/>
<dbReference type="InterPro" id="IPR000468">
    <property type="entry name" value="Barstar"/>
</dbReference>
<dbReference type="AlphaFoldDB" id="A0A1V4HK66"/>
<evidence type="ECO:0000313" key="3">
    <source>
        <dbReference type="EMBL" id="OPH56991.1"/>
    </source>
</evidence>
<accession>A0A1V4HK66</accession>
<sequence length="251" mass="28521">MGYKYSIVDDENDKVLGFCNEVEIQNVNDECFSKLNLRGFILTREFMEIPTIKFSNFRLNVLSKDGKVLGGYNFFPNKAIKITPMDTSEDKSIEIIGGFSIYPVPFAFEVWERLRENPNELGQWKNCSLEEKQAWLQVLRLRSRKNLTDRDDEVITIDGDLILDVETFFIAIGEAINGPFGYYGAGLDGINDCLCGGFGLTPPFTLEWMNFHRSFGNDLLNNLNFVSELLNILTSRGCDVHLMSSTNGNYS</sequence>
<keyword evidence="4" id="KW-1185">Reference proteome</keyword>
<dbReference type="InterPro" id="IPR035905">
    <property type="entry name" value="Barstar-like_sf"/>
</dbReference>
<evidence type="ECO:0000313" key="4">
    <source>
        <dbReference type="Proteomes" id="UP000190626"/>
    </source>
</evidence>
<dbReference type="Gene3D" id="3.30.370.10">
    <property type="entry name" value="Barstar-like"/>
    <property type="match status" value="1"/>
</dbReference>